<organism evidence="1 2">
    <name type="scientific">Rotaria magnacalcarata</name>
    <dbReference type="NCBI Taxonomy" id="392030"/>
    <lineage>
        <taxon>Eukaryota</taxon>
        <taxon>Metazoa</taxon>
        <taxon>Spiralia</taxon>
        <taxon>Gnathifera</taxon>
        <taxon>Rotifera</taxon>
        <taxon>Eurotatoria</taxon>
        <taxon>Bdelloidea</taxon>
        <taxon>Philodinida</taxon>
        <taxon>Philodinidae</taxon>
        <taxon>Rotaria</taxon>
    </lineage>
</organism>
<evidence type="ECO:0000313" key="2">
    <source>
        <dbReference type="Proteomes" id="UP000676336"/>
    </source>
</evidence>
<dbReference type="SUPFAM" id="SSF53448">
    <property type="entry name" value="Nucleotide-diphospho-sugar transferases"/>
    <property type="match status" value="1"/>
</dbReference>
<accession>A0A8S3C108</accession>
<dbReference type="AlphaFoldDB" id="A0A8S3C108"/>
<dbReference type="EMBL" id="CAJOBI010168253">
    <property type="protein sequence ID" value="CAF4878945.1"/>
    <property type="molecule type" value="Genomic_DNA"/>
</dbReference>
<proteinExistence type="predicted"/>
<evidence type="ECO:0000313" key="1">
    <source>
        <dbReference type="EMBL" id="CAF4878945.1"/>
    </source>
</evidence>
<name>A0A8S3C108_9BILA</name>
<dbReference type="InterPro" id="IPR029044">
    <property type="entry name" value="Nucleotide-diphossugar_trans"/>
</dbReference>
<feature type="non-terminal residue" evidence="1">
    <location>
        <position position="36"/>
    </location>
</feature>
<reference evidence="1" key="1">
    <citation type="submission" date="2021-02" db="EMBL/GenBank/DDBJ databases">
        <authorList>
            <person name="Nowell W R."/>
        </authorList>
    </citation>
    <scope>NUCLEOTIDE SEQUENCE</scope>
</reference>
<sequence length="36" mass="4356">MNIDSSIKQRLSDAHQSHLLDYWSELNEDQRRKLLD</sequence>
<comment type="caution">
    <text evidence="1">The sequence shown here is derived from an EMBL/GenBank/DDBJ whole genome shotgun (WGS) entry which is preliminary data.</text>
</comment>
<gene>
    <name evidence="1" type="ORF">SMN809_LOCUS50723</name>
</gene>
<protein>
    <submittedName>
        <fullName evidence="1">Uncharacterized protein</fullName>
    </submittedName>
</protein>
<dbReference type="Proteomes" id="UP000676336">
    <property type="component" value="Unassembled WGS sequence"/>
</dbReference>